<evidence type="ECO:0000256" key="6">
    <source>
        <dbReference type="RuleBase" id="RU004516"/>
    </source>
</evidence>
<dbReference type="InterPro" id="IPR001544">
    <property type="entry name" value="Aminotrans_IV"/>
</dbReference>
<accession>A0A3A3GBK3</accession>
<evidence type="ECO:0000256" key="3">
    <source>
        <dbReference type="ARBA" id="ARBA00011738"/>
    </source>
</evidence>
<dbReference type="GO" id="GO:0008652">
    <property type="term" value="P:amino acid biosynthetic process"/>
    <property type="evidence" value="ECO:0007669"/>
    <property type="project" value="UniProtKB-ARBA"/>
</dbReference>
<dbReference type="OrthoDB" id="9805628at2"/>
<dbReference type="RefSeq" id="WP_119795755.1">
    <property type="nucleotide sequence ID" value="NZ_QYZD01000029.1"/>
</dbReference>
<dbReference type="Proteomes" id="UP000266177">
    <property type="component" value="Unassembled WGS sequence"/>
</dbReference>
<dbReference type="EMBL" id="QYZD01000029">
    <property type="protein sequence ID" value="RJG20912.1"/>
    <property type="molecule type" value="Genomic_DNA"/>
</dbReference>
<dbReference type="PANTHER" id="PTHR42743">
    <property type="entry name" value="AMINO-ACID AMINOTRANSFERASE"/>
    <property type="match status" value="1"/>
</dbReference>
<dbReference type="PANTHER" id="PTHR42743:SF11">
    <property type="entry name" value="AMINODEOXYCHORISMATE LYASE"/>
    <property type="match status" value="1"/>
</dbReference>
<dbReference type="InterPro" id="IPR018300">
    <property type="entry name" value="Aminotrans_IV_CS"/>
</dbReference>
<dbReference type="GO" id="GO:0016829">
    <property type="term" value="F:lyase activity"/>
    <property type="evidence" value="ECO:0007669"/>
    <property type="project" value="UniProtKB-KW"/>
</dbReference>
<proteinExistence type="inferred from homology"/>
<keyword evidence="7" id="KW-0456">Lyase</keyword>
<comment type="caution">
    <text evidence="7">The sequence shown here is derived from an EMBL/GenBank/DDBJ whole genome shotgun (WGS) entry which is preliminary data.</text>
</comment>
<dbReference type="InterPro" id="IPR043131">
    <property type="entry name" value="BCAT-like_N"/>
</dbReference>
<dbReference type="Pfam" id="PF01063">
    <property type="entry name" value="Aminotran_4"/>
    <property type="match status" value="1"/>
</dbReference>
<dbReference type="InterPro" id="IPR050571">
    <property type="entry name" value="Class-IV_PLP-Dep_Aminotrnsfr"/>
</dbReference>
<dbReference type="GO" id="GO:0005829">
    <property type="term" value="C:cytosol"/>
    <property type="evidence" value="ECO:0007669"/>
    <property type="project" value="TreeGrafter"/>
</dbReference>
<dbReference type="Gene3D" id="3.20.10.10">
    <property type="entry name" value="D-amino Acid Aminotransferase, subunit A, domain 2"/>
    <property type="match status" value="1"/>
</dbReference>
<sequence>MTGIIGWNGELVPSHQAAVSVMDHGFLYGMSLFETMRTYGGRPFLLERHLDRLAGACEELGIRWTEGAEQAEAHIRAVMAANTLEEAYVRYTVSAGENGFGLPGGDYASPVTIVLVKPLPDVPDALYAEGKPLQRLRLARNRPEGNRRFKSGHYMNNILAKRELAGYESAALGAEGFMLAAEGWLAEGIVSNLFFLTGRRLCTPDLATGILPGITRGAVLELAADCGLAAEEGLYRWDDLLEADEIFITTSVQELVPITSLWDETGQAAVISGGRIGASTRALLDAYRSLTVRNF</sequence>
<reference evidence="7 8" key="1">
    <citation type="submission" date="2018-09" db="EMBL/GenBank/DDBJ databases">
        <title>Paenibacillus SK2017-BO5.</title>
        <authorList>
            <person name="Piskunova J.V."/>
            <person name="Dubiley S.A."/>
            <person name="Severinov K.V."/>
        </authorList>
    </citation>
    <scope>NUCLEOTIDE SEQUENCE [LARGE SCALE GENOMIC DNA]</scope>
    <source>
        <strain evidence="7 8">BO5</strain>
    </source>
</reference>
<organism evidence="7 8">
    <name type="scientific">Paenibacillus thiaminolyticus</name>
    <name type="common">Bacillus thiaminolyticus</name>
    <dbReference type="NCBI Taxonomy" id="49283"/>
    <lineage>
        <taxon>Bacteria</taxon>
        <taxon>Bacillati</taxon>
        <taxon>Bacillota</taxon>
        <taxon>Bacilli</taxon>
        <taxon>Bacillales</taxon>
        <taxon>Paenibacillaceae</taxon>
        <taxon>Paenibacillus</taxon>
    </lineage>
</organism>
<comment type="similarity">
    <text evidence="2 5">Belongs to the class-IV pyridoxal-phosphate-dependent aminotransferase family.</text>
</comment>
<name>A0A3A3GBK3_PANTH</name>
<dbReference type="FunFam" id="3.20.10.10:FF:000002">
    <property type="entry name" value="D-alanine aminotransferase"/>
    <property type="match status" value="1"/>
</dbReference>
<comment type="subunit">
    <text evidence="3">Homodimer.</text>
</comment>
<dbReference type="InterPro" id="IPR036038">
    <property type="entry name" value="Aminotransferase-like"/>
</dbReference>
<evidence type="ECO:0000313" key="8">
    <source>
        <dbReference type="Proteomes" id="UP000266177"/>
    </source>
</evidence>
<evidence type="ECO:0000256" key="1">
    <source>
        <dbReference type="ARBA" id="ARBA00001933"/>
    </source>
</evidence>
<dbReference type="PROSITE" id="PS00770">
    <property type="entry name" value="AA_TRANSFER_CLASS_4"/>
    <property type="match status" value="1"/>
</dbReference>
<dbReference type="AlphaFoldDB" id="A0A3A3GBK3"/>
<dbReference type="Gene3D" id="3.30.470.10">
    <property type="match status" value="1"/>
</dbReference>
<evidence type="ECO:0000256" key="2">
    <source>
        <dbReference type="ARBA" id="ARBA00009320"/>
    </source>
</evidence>
<dbReference type="InterPro" id="IPR043132">
    <property type="entry name" value="BCAT-like_C"/>
</dbReference>
<evidence type="ECO:0000256" key="5">
    <source>
        <dbReference type="RuleBase" id="RU004106"/>
    </source>
</evidence>
<dbReference type="SUPFAM" id="SSF56752">
    <property type="entry name" value="D-aminoacid aminotransferase-like PLP-dependent enzymes"/>
    <property type="match status" value="1"/>
</dbReference>
<evidence type="ECO:0000313" key="7">
    <source>
        <dbReference type="EMBL" id="RJG20912.1"/>
    </source>
</evidence>
<comment type="cofactor">
    <cofactor evidence="1 6">
        <name>pyridoxal 5'-phosphate</name>
        <dbReference type="ChEBI" id="CHEBI:597326"/>
    </cofactor>
</comment>
<protein>
    <submittedName>
        <fullName evidence="7">4-amino-4-deoxychorismate lyase</fullName>
    </submittedName>
</protein>
<gene>
    <name evidence="7" type="ORF">DQX05_23175</name>
</gene>
<evidence type="ECO:0000256" key="4">
    <source>
        <dbReference type="ARBA" id="ARBA00022898"/>
    </source>
</evidence>
<dbReference type="GO" id="GO:0046394">
    <property type="term" value="P:carboxylic acid biosynthetic process"/>
    <property type="evidence" value="ECO:0007669"/>
    <property type="project" value="UniProtKB-ARBA"/>
</dbReference>
<keyword evidence="4 6" id="KW-0663">Pyridoxal phosphate</keyword>